<feature type="signal peptide" evidence="3">
    <location>
        <begin position="1"/>
        <end position="23"/>
    </location>
</feature>
<dbReference type="AlphaFoldDB" id="A0A1X7UFA1"/>
<dbReference type="InParanoid" id="A0A1X7UFA1"/>
<dbReference type="GO" id="GO:0031640">
    <property type="term" value="P:killing of cells of another organism"/>
    <property type="evidence" value="ECO:0007669"/>
    <property type="project" value="UniProtKB-KW"/>
</dbReference>
<organism evidence="4">
    <name type="scientific">Amphimedon queenslandica</name>
    <name type="common">Sponge</name>
    <dbReference type="NCBI Taxonomy" id="400682"/>
    <lineage>
        <taxon>Eukaryota</taxon>
        <taxon>Metazoa</taxon>
        <taxon>Porifera</taxon>
        <taxon>Demospongiae</taxon>
        <taxon>Heteroscleromorpha</taxon>
        <taxon>Haplosclerida</taxon>
        <taxon>Niphatidae</taxon>
        <taxon>Amphimedon</taxon>
    </lineage>
</organism>
<dbReference type="InterPro" id="IPR052619">
    <property type="entry name" value="Phage_lysozyme-like"/>
</dbReference>
<accession>A0A1X7UFA1</accession>
<evidence type="ECO:0000256" key="3">
    <source>
        <dbReference type="SAM" id="SignalP"/>
    </source>
</evidence>
<keyword evidence="2" id="KW-0081">Bacteriolytic enzyme</keyword>
<dbReference type="EnsemblMetazoa" id="Aqu2.1.26128_001">
    <property type="protein sequence ID" value="Aqu2.1.26128_001"/>
    <property type="gene ID" value="Aqu2.1.26128"/>
</dbReference>
<evidence type="ECO:0000256" key="1">
    <source>
        <dbReference type="ARBA" id="ARBA00022529"/>
    </source>
</evidence>
<dbReference type="GO" id="GO:0003796">
    <property type="term" value="F:lysozyme activity"/>
    <property type="evidence" value="ECO:0007669"/>
    <property type="project" value="InterPro"/>
</dbReference>
<dbReference type="SUPFAM" id="SSF53955">
    <property type="entry name" value="Lysozyme-like"/>
    <property type="match status" value="1"/>
</dbReference>
<dbReference type="GO" id="GO:0042742">
    <property type="term" value="P:defense response to bacterium"/>
    <property type="evidence" value="ECO:0007669"/>
    <property type="project" value="UniProtKB-KW"/>
</dbReference>
<keyword evidence="1" id="KW-0929">Antimicrobial</keyword>
<dbReference type="PANTHER" id="PTHR37406">
    <property type="entry name" value="T4-TYPE LYSOZYME 1-RELATED"/>
    <property type="match status" value="1"/>
</dbReference>
<reference evidence="4" key="1">
    <citation type="submission" date="2017-05" db="UniProtKB">
        <authorList>
            <consortium name="EnsemblMetazoa"/>
        </authorList>
    </citation>
    <scope>IDENTIFICATION</scope>
</reference>
<evidence type="ECO:0000313" key="4">
    <source>
        <dbReference type="EnsemblMetazoa" id="Aqu2.1.26128_001"/>
    </source>
</evidence>
<keyword evidence="3" id="KW-0732">Signal</keyword>
<dbReference type="PANTHER" id="PTHR37406:SF1">
    <property type="entry name" value="T4-TYPE LYSOZYME 1-RELATED"/>
    <property type="match status" value="1"/>
</dbReference>
<dbReference type="Gene3D" id="1.10.530.40">
    <property type="match status" value="1"/>
</dbReference>
<dbReference type="OrthoDB" id="5945565at2759"/>
<feature type="chain" id="PRO_5010868934" description="Lysozyme" evidence="3">
    <location>
        <begin position="24"/>
        <end position="201"/>
    </location>
</feature>
<evidence type="ECO:0000256" key="2">
    <source>
        <dbReference type="ARBA" id="ARBA00022638"/>
    </source>
</evidence>
<dbReference type="InterPro" id="IPR023346">
    <property type="entry name" value="Lysozyme-like_dom_sf"/>
</dbReference>
<sequence>MAKRMLPLLALSLPLLLLQPSEAAVTGECNSYEREKVNEGYYECLHTDPRTGLSYLGVGFNLYGYEADTQLGKVGANYINIMNGTECLNDTQIKELFKLSMADALECASNFLYKSWSPLTLNAKSAIIDMAFDYHYIGCYPVFPSRGLQDFVNLRSALSEKPPNYNKAGSILKDSTWCGQEPKRCQEAIDCITIKEQTMIN</sequence>
<dbReference type="InterPro" id="IPR023347">
    <property type="entry name" value="Lysozyme_dom_sf"/>
</dbReference>
<proteinExistence type="predicted"/>
<protein>
    <recommendedName>
        <fullName evidence="5">Lysozyme</fullName>
    </recommendedName>
</protein>
<dbReference type="eggNOG" id="ENOG502S9YY">
    <property type="taxonomic scope" value="Eukaryota"/>
</dbReference>
<name>A0A1X7UFA1_AMPQE</name>
<evidence type="ECO:0008006" key="5">
    <source>
        <dbReference type="Google" id="ProtNLM"/>
    </source>
</evidence>